<dbReference type="SUPFAM" id="SSF141868">
    <property type="entry name" value="EAL domain-like"/>
    <property type="match status" value="1"/>
</dbReference>
<dbReference type="Proteomes" id="UP001500051">
    <property type="component" value="Unassembled WGS sequence"/>
</dbReference>
<organism evidence="2 3">
    <name type="scientific">Microlunatus aurantiacus</name>
    <dbReference type="NCBI Taxonomy" id="446786"/>
    <lineage>
        <taxon>Bacteria</taxon>
        <taxon>Bacillati</taxon>
        <taxon>Actinomycetota</taxon>
        <taxon>Actinomycetes</taxon>
        <taxon>Propionibacteriales</taxon>
        <taxon>Propionibacteriaceae</taxon>
        <taxon>Microlunatus</taxon>
    </lineage>
</organism>
<dbReference type="InterPro" id="IPR001633">
    <property type="entry name" value="EAL_dom"/>
</dbReference>
<proteinExistence type="predicted"/>
<dbReference type="InterPro" id="IPR050706">
    <property type="entry name" value="Cyclic-di-GMP_PDE-like"/>
</dbReference>
<dbReference type="PANTHER" id="PTHR33121:SF70">
    <property type="entry name" value="SIGNALING PROTEIN YKOW"/>
    <property type="match status" value="1"/>
</dbReference>
<dbReference type="Gene3D" id="3.20.20.450">
    <property type="entry name" value="EAL domain"/>
    <property type="match status" value="1"/>
</dbReference>
<dbReference type="InterPro" id="IPR035919">
    <property type="entry name" value="EAL_sf"/>
</dbReference>
<sequence>MADPEQCRRLIETLRDHGYGVAIDDFGVGQSSLTYLQKLPISTLKIDQGFVKTLSTDPKNQTIVRSVLQLATSLGLEIVAEGVEDKQSLALRREWGCT</sequence>
<dbReference type="SMART" id="SM00052">
    <property type="entry name" value="EAL"/>
    <property type="match status" value="1"/>
</dbReference>
<evidence type="ECO:0000313" key="3">
    <source>
        <dbReference type="Proteomes" id="UP001500051"/>
    </source>
</evidence>
<evidence type="ECO:0000259" key="1">
    <source>
        <dbReference type="PROSITE" id="PS50883"/>
    </source>
</evidence>
<comment type="caution">
    <text evidence="2">The sequence shown here is derived from an EMBL/GenBank/DDBJ whole genome shotgun (WGS) entry which is preliminary data.</text>
</comment>
<dbReference type="PANTHER" id="PTHR33121">
    <property type="entry name" value="CYCLIC DI-GMP PHOSPHODIESTERASE PDEF"/>
    <property type="match status" value="1"/>
</dbReference>
<dbReference type="EMBL" id="BAAAYX010000023">
    <property type="protein sequence ID" value="GAA3717396.1"/>
    <property type="molecule type" value="Genomic_DNA"/>
</dbReference>
<accession>A0ABP7EHX2</accession>
<dbReference type="CDD" id="cd01948">
    <property type="entry name" value="EAL"/>
    <property type="match status" value="1"/>
</dbReference>
<gene>
    <name evidence="2" type="ORF">GCM10022204_41700</name>
</gene>
<reference evidence="3" key="1">
    <citation type="journal article" date="2019" name="Int. J. Syst. Evol. Microbiol.">
        <title>The Global Catalogue of Microorganisms (GCM) 10K type strain sequencing project: providing services to taxonomists for standard genome sequencing and annotation.</title>
        <authorList>
            <consortium name="The Broad Institute Genomics Platform"/>
            <consortium name="The Broad Institute Genome Sequencing Center for Infectious Disease"/>
            <person name="Wu L."/>
            <person name="Ma J."/>
        </authorList>
    </citation>
    <scope>NUCLEOTIDE SEQUENCE [LARGE SCALE GENOMIC DNA]</scope>
    <source>
        <strain evidence="3">JCM 16548</strain>
    </source>
</reference>
<dbReference type="PROSITE" id="PS50883">
    <property type="entry name" value="EAL"/>
    <property type="match status" value="1"/>
</dbReference>
<keyword evidence="3" id="KW-1185">Reference proteome</keyword>
<feature type="domain" description="EAL" evidence="1">
    <location>
        <begin position="1"/>
        <end position="98"/>
    </location>
</feature>
<name>A0ABP7EHX2_9ACTN</name>
<protein>
    <recommendedName>
        <fullName evidence="1">EAL domain-containing protein</fullName>
    </recommendedName>
</protein>
<evidence type="ECO:0000313" key="2">
    <source>
        <dbReference type="EMBL" id="GAA3717396.1"/>
    </source>
</evidence>
<dbReference type="Pfam" id="PF00563">
    <property type="entry name" value="EAL"/>
    <property type="match status" value="1"/>
</dbReference>